<comment type="caution">
    <text evidence="1">The sequence shown here is derived from an EMBL/GenBank/DDBJ whole genome shotgun (WGS) entry which is preliminary data.</text>
</comment>
<dbReference type="Proteomes" id="UP001064048">
    <property type="component" value="Chromosome 8"/>
</dbReference>
<name>A0ACC0JR09_CHOFU</name>
<dbReference type="EMBL" id="CM046108">
    <property type="protein sequence ID" value="KAI8426574.1"/>
    <property type="molecule type" value="Genomic_DNA"/>
</dbReference>
<gene>
    <name evidence="1" type="ORF">MSG28_005360</name>
</gene>
<organism evidence="1 2">
    <name type="scientific">Choristoneura fumiferana</name>
    <name type="common">Spruce budworm moth</name>
    <name type="synonym">Archips fumiferana</name>
    <dbReference type="NCBI Taxonomy" id="7141"/>
    <lineage>
        <taxon>Eukaryota</taxon>
        <taxon>Metazoa</taxon>
        <taxon>Ecdysozoa</taxon>
        <taxon>Arthropoda</taxon>
        <taxon>Hexapoda</taxon>
        <taxon>Insecta</taxon>
        <taxon>Pterygota</taxon>
        <taxon>Neoptera</taxon>
        <taxon>Endopterygota</taxon>
        <taxon>Lepidoptera</taxon>
        <taxon>Glossata</taxon>
        <taxon>Ditrysia</taxon>
        <taxon>Tortricoidea</taxon>
        <taxon>Tortricidae</taxon>
        <taxon>Tortricinae</taxon>
        <taxon>Choristoneura</taxon>
    </lineage>
</organism>
<evidence type="ECO:0000313" key="2">
    <source>
        <dbReference type="Proteomes" id="UP001064048"/>
    </source>
</evidence>
<evidence type="ECO:0000313" key="1">
    <source>
        <dbReference type="EMBL" id="KAI8426574.1"/>
    </source>
</evidence>
<proteinExistence type="predicted"/>
<accession>A0ACC0JR09</accession>
<protein>
    <submittedName>
        <fullName evidence="1">Uncharacterized protein</fullName>
    </submittedName>
</protein>
<keyword evidence="2" id="KW-1185">Reference proteome</keyword>
<sequence length="197" mass="22811">MSADELIEVVREYHVLYDPKSKDYKDHLKRTAAWEEIGQRLKLPAEQCKEHWGKLRNALLSAIKRRKTKSGQAAKNITAWKYEDQMMFLRPHIKMRTTKPPLSQTSENSPPDYDSESRDTSTPNVRSSDESQRSLSLKRAVSGTRKPDIGDIYELMQNNNDMRRERHQFKRDMDETDLFFLTLTTGSLSPAPLLAAI</sequence>
<reference evidence="1 2" key="1">
    <citation type="journal article" date="2022" name="Genome Biol. Evol.">
        <title>The Spruce Budworm Genome: Reconstructing the Evolutionary History of Antifreeze Proteins.</title>
        <authorList>
            <person name="Beliveau C."/>
            <person name="Gagne P."/>
            <person name="Picq S."/>
            <person name="Vernygora O."/>
            <person name="Keeling C.I."/>
            <person name="Pinkney K."/>
            <person name="Doucet D."/>
            <person name="Wen F."/>
            <person name="Johnston J.S."/>
            <person name="Maaroufi H."/>
            <person name="Boyle B."/>
            <person name="Laroche J."/>
            <person name="Dewar K."/>
            <person name="Juretic N."/>
            <person name="Blackburn G."/>
            <person name="Nisole A."/>
            <person name="Brunet B."/>
            <person name="Brandao M."/>
            <person name="Lumley L."/>
            <person name="Duan J."/>
            <person name="Quan G."/>
            <person name="Lucarotti C.J."/>
            <person name="Roe A.D."/>
            <person name="Sperling F.A.H."/>
            <person name="Levesque R.C."/>
            <person name="Cusson M."/>
        </authorList>
    </citation>
    <scope>NUCLEOTIDE SEQUENCE [LARGE SCALE GENOMIC DNA]</scope>
    <source>
        <strain evidence="1">Glfc:IPQL:Cfum</strain>
    </source>
</reference>